<dbReference type="Proteomes" id="UP000827092">
    <property type="component" value="Unassembled WGS sequence"/>
</dbReference>
<protein>
    <submittedName>
        <fullName evidence="1">Uncharacterized protein</fullName>
    </submittedName>
</protein>
<evidence type="ECO:0000313" key="2">
    <source>
        <dbReference type="Proteomes" id="UP000827092"/>
    </source>
</evidence>
<gene>
    <name evidence="1" type="ORF">JTE90_007530</name>
</gene>
<reference evidence="1 2" key="1">
    <citation type="journal article" date="2022" name="Nat. Ecol. Evol.">
        <title>A masculinizing supergene underlies an exaggerated male reproductive morph in a spider.</title>
        <authorList>
            <person name="Hendrickx F."/>
            <person name="De Corte Z."/>
            <person name="Sonet G."/>
            <person name="Van Belleghem S.M."/>
            <person name="Kostlbacher S."/>
            <person name="Vangestel C."/>
        </authorList>
    </citation>
    <scope>NUCLEOTIDE SEQUENCE [LARGE SCALE GENOMIC DNA]</scope>
    <source>
        <strain evidence="1">W744_W776</strain>
    </source>
</reference>
<dbReference type="EMBL" id="JAFNEN010000057">
    <property type="protein sequence ID" value="KAG8197284.1"/>
    <property type="molecule type" value="Genomic_DNA"/>
</dbReference>
<dbReference type="AlphaFoldDB" id="A0AAV6VL27"/>
<evidence type="ECO:0000313" key="1">
    <source>
        <dbReference type="EMBL" id="KAG8197284.1"/>
    </source>
</evidence>
<accession>A0AAV6VL27</accession>
<name>A0AAV6VL27_9ARAC</name>
<proteinExistence type="predicted"/>
<organism evidence="1 2">
    <name type="scientific">Oedothorax gibbosus</name>
    <dbReference type="NCBI Taxonomy" id="931172"/>
    <lineage>
        <taxon>Eukaryota</taxon>
        <taxon>Metazoa</taxon>
        <taxon>Ecdysozoa</taxon>
        <taxon>Arthropoda</taxon>
        <taxon>Chelicerata</taxon>
        <taxon>Arachnida</taxon>
        <taxon>Araneae</taxon>
        <taxon>Araneomorphae</taxon>
        <taxon>Entelegynae</taxon>
        <taxon>Araneoidea</taxon>
        <taxon>Linyphiidae</taxon>
        <taxon>Erigoninae</taxon>
        <taxon>Oedothorax</taxon>
    </lineage>
</organism>
<sequence length="175" mass="20556">MLNIEEELPKAGGYGRYQHLLLWLVILPSQLPIGAQLYFQFLSSWTPDHWCKVPRVQGDNTALYWSLRVAMARQYRSTSYLHSQCFINRTLNSNVMNERWKEGNRRIRDHVGNGTITGCQHGWFYNRSLLEDSNTIVTEEHDENRKRNYDASVAHFSLGYIEKYLSFQNPKNITL</sequence>
<keyword evidence="2" id="KW-1185">Reference proteome</keyword>
<comment type="caution">
    <text evidence="1">The sequence shown here is derived from an EMBL/GenBank/DDBJ whole genome shotgun (WGS) entry which is preliminary data.</text>
</comment>